<keyword evidence="1" id="KW-0808">Transferase</keyword>
<evidence type="ECO:0000256" key="3">
    <source>
        <dbReference type="ARBA" id="ARBA00022777"/>
    </source>
</evidence>
<dbReference type="PROSITE" id="PS50011">
    <property type="entry name" value="PROTEIN_KINASE_DOM"/>
    <property type="match status" value="1"/>
</dbReference>
<comment type="caution">
    <text evidence="9">The sequence shown here is derived from an EMBL/GenBank/DDBJ whole genome shotgun (WGS) entry which is preliminary data.</text>
</comment>
<dbReference type="Gene3D" id="1.10.510.10">
    <property type="entry name" value="Transferase(Phosphotransferase) domain 1"/>
    <property type="match status" value="1"/>
</dbReference>
<accession>A0ABQ6MTT6</accession>
<dbReference type="SMART" id="SM00220">
    <property type="entry name" value="S_TKc"/>
    <property type="match status" value="1"/>
</dbReference>
<dbReference type="Proteomes" id="UP001165060">
    <property type="component" value="Unassembled WGS sequence"/>
</dbReference>
<evidence type="ECO:0000256" key="7">
    <source>
        <dbReference type="SAM" id="MobiDB-lite"/>
    </source>
</evidence>
<feature type="region of interest" description="Disordered" evidence="7">
    <location>
        <begin position="26"/>
        <end position="200"/>
    </location>
</feature>
<keyword evidence="10" id="KW-1185">Reference proteome</keyword>
<dbReference type="PROSITE" id="PS00108">
    <property type="entry name" value="PROTEIN_KINASE_ST"/>
    <property type="match status" value="1"/>
</dbReference>
<feature type="binding site" evidence="5">
    <location>
        <position position="359"/>
    </location>
    <ligand>
        <name>ATP</name>
        <dbReference type="ChEBI" id="CHEBI:30616"/>
    </ligand>
</feature>
<reference evidence="9 10" key="1">
    <citation type="journal article" date="2023" name="Commun. Biol.">
        <title>Genome analysis of Parmales, the sister group of diatoms, reveals the evolutionary specialization of diatoms from phago-mixotrophs to photoautotrophs.</title>
        <authorList>
            <person name="Ban H."/>
            <person name="Sato S."/>
            <person name="Yoshikawa S."/>
            <person name="Yamada K."/>
            <person name="Nakamura Y."/>
            <person name="Ichinomiya M."/>
            <person name="Sato N."/>
            <person name="Blanc-Mathieu R."/>
            <person name="Endo H."/>
            <person name="Kuwata A."/>
            <person name="Ogata H."/>
        </authorList>
    </citation>
    <scope>NUCLEOTIDE SEQUENCE [LARGE SCALE GENOMIC DNA]</scope>
</reference>
<dbReference type="Pfam" id="PF00069">
    <property type="entry name" value="Pkinase"/>
    <property type="match status" value="1"/>
</dbReference>
<evidence type="ECO:0000256" key="6">
    <source>
        <dbReference type="SAM" id="Coils"/>
    </source>
</evidence>
<evidence type="ECO:0000259" key="8">
    <source>
        <dbReference type="PROSITE" id="PS50011"/>
    </source>
</evidence>
<evidence type="ECO:0000256" key="5">
    <source>
        <dbReference type="PROSITE-ProRule" id="PRU10141"/>
    </source>
</evidence>
<feature type="compositionally biased region" description="Polar residues" evidence="7">
    <location>
        <begin position="694"/>
        <end position="707"/>
    </location>
</feature>
<feature type="compositionally biased region" description="Low complexity" evidence="7">
    <location>
        <begin position="38"/>
        <end position="53"/>
    </location>
</feature>
<feature type="coiled-coil region" evidence="6">
    <location>
        <begin position="369"/>
        <end position="396"/>
    </location>
</feature>
<dbReference type="PROSITE" id="PS00107">
    <property type="entry name" value="PROTEIN_KINASE_ATP"/>
    <property type="match status" value="1"/>
</dbReference>
<proteinExistence type="predicted"/>
<dbReference type="PANTHER" id="PTHR48016:SF56">
    <property type="entry name" value="MAPKK KINASE"/>
    <property type="match status" value="1"/>
</dbReference>
<feature type="domain" description="Protein kinase" evidence="8">
    <location>
        <begin position="330"/>
        <end position="607"/>
    </location>
</feature>
<evidence type="ECO:0000256" key="2">
    <source>
        <dbReference type="ARBA" id="ARBA00022741"/>
    </source>
</evidence>
<sequence length="707" mass="77051">MSREYSKRGDIEDVQEQLRSVLALESHQQCGEGCLPRSPGSSSSQYATASGSPASDYGSAFPARFGFSSPARRRSSGSHNSKNTSPNRSPSVDSQGKPRKRSFTDVMKEKLVQIKSSMSPAKRSDGSGEDEKVDDSELSGEESNDDEEEEEEEEEEKEDSSESEEDSSSSGSDAESDSDSDSDSGSDGSSSSSESDYDSDDEVVSMKILHNDEVRAQTVAIDHYSLTHFKRRLLKKEYKKVLDANFTLTYKDNEGDNITVRSNRDWKLCLRAAFRRQQKEVERGEDPRALRITLESGAGSASGGGPSSDTRNPSSASAACTPSDGSKFVWQKGTLIGRGAFGKVFKAFNLHFGSEFAVKQCNKPNNDGNTKKKKEAAKRRNELQSLQNEIEMLKQLKHPNIVSYLGVESTKRHLFVFMEFASGGSIANNLKKWGALCENVVRRYTSQILDGLSYLHSLNIAHRDIKPSNILLHDGIVKLADFGTARSQTQKELEVGSPKKNSFTKGHVGTSIYMSPEVMTAEDSNSFDLQKTDIWSLGCTVVEMSSGSPPFPSPAVAVYQVVVKQRNPTPPGDDVLSDEGEAFLERCFCRDWKVRADTAELRAHAFCKTSENPEFLRTSTSAYLLDEVSGDNTDTFLSIADGSQLVEEVSSEQDATADSASRETPPRQERGRTGRGGGSGSGSGGGGGEFSVATLPSISSLSTSEWI</sequence>
<keyword evidence="4 5" id="KW-0067">ATP-binding</keyword>
<dbReference type="EMBL" id="BRYB01001744">
    <property type="protein sequence ID" value="GMI32649.1"/>
    <property type="molecule type" value="Genomic_DNA"/>
</dbReference>
<dbReference type="Gene3D" id="3.10.20.90">
    <property type="entry name" value="Phosphatidylinositol 3-kinase Catalytic Subunit, Chain A, domain 1"/>
    <property type="match status" value="1"/>
</dbReference>
<feature type="compositionally biased region" description="Polar residues" evidence="7">
    <location>
        <begin position="77"/>
        <end position="94"/>
    </location>
</feature>
<organism evidence="9 10">
    <name type="scientific">Tetraparma gracilis</name>
    <dbReference type="NCBI Taxonomy" id="2962635"/>
    <lineage>
        <taxon>Eukaryota</taxon>
        <taxon>Sar</taxon>
        <taxon>Stramenopiles</taxon>
        <taxon>Ochrophyta</taxon>
        <taxon>Bolidophyceae</taxon>
        <taxon>Parmales</taxon>
        <taxon>Triparmaceae</taxon>
        <taxon>Tetraparma</taxon>
    </lineage>
</organism>
<keyword evidence="2 5" id="KW-0547">Nucleotide-binding</keyword>
<dbReference type="InterPro" id="IPR008271">
    <property type="entry name" value="Ser/Thr_kinase_AS"/>
</dbReference>
<feature type="compositionally biased region" description="Acidic residues" evidence="7">
    <location>
        <begin position="174"/>
        <end position="184"/>
    </location>
</feature>
<keyword evidence="6" id="KW-0175">Coiled coil</keyword>
<protein>
    <recommendedName>
        <fullName evidence="8">Protein kinase domain-containing protein</fullName>
    </recommendedName>
</protein>
<dbReference type="PANTHER" id="PTHR48016">
    <property type="entry name" value="MAP KINASE KINASE KINASE SSK2-RELATED-RELATED"/>
    <property type="match status" value="1"/>
</dbReference>
<feature type="region of interest" description="Disordered" evidence="7">
    <location>
        <begin position="295"/>
        <end position="322"/>
    </location>
</feature>
<dbReference type="InterPro" id="IPR050538">
    <property type="entry name" value="MAP_kinase_kinase_kinase"/>
</dbReference>
<feature type="region of interest" description="Disordered" evidence="7">
    <location>
        <begin position="647"/>
        <end position="707"/>
    </location>
</feature>
<feature type="compositionally biased region" description="Basic and acidic residues" evidence="7">
    <location>
        <begin position="102"/>
        <end position="112"/>
    </location>
</feature>
<feature type="compositionally biased region" description="Acidic residues" evidence="7">
    <location>
        <begin position="131"/>
        <end position="167"/>
    </location>
</feature>
<feature type="compositionally biased region" description="Polar residues" evidence="7">
    <location>
        <begin position="309"/>
        <end position="322"/>
    </location>
</feature>
<dbReference type="SUPFAM" id="SSF56112">
    <property type="entry name" value="Protein kinase-like (PK-like)"/>
    <property type="match status" value="1"/>
</dbReference>
<dbReference type="SUPFAM" id="SSF54277">
    <property type="entry name" value="CAD &amp; PB1 domains"/>
    <property type="match status" value="1"/>
</dbReference>
<feature type="compositionally biased region" description="Low complexity" evidence="7">
    <location>
        <begin position="185"/>
        <end position="194"/>
    </location>
</feature>
<evidence type="ECO:0000256" key="1">
    <source>
        <dbReference type="ARBA" id="ARBA00022679"/>
    </source>
</evidence>
<name>A0ABQ6MTT6_9STRA</name>
<evidence type="ECO:0000256" key="4">
    <source>
        <dbReference type="ARBA" id="ARBA00022840"/>
    </source>
</evidence>
<feature type="compositionally biased region" description="Basic and acidic residues" evidence="7">
    <location>
        <begin position="660"/>
        <end position="672"/>
    </location>
</feature>
<dbReference type="InterPro" id="IPR011009">
    <property type="entry name" value="Kinase-like_dom_sf"/>
</dbReference>
<evidence type="ECO:0000313" key="9">
    <source>
        <dbReference type="EMBL" id="GMI32649.1"/>
    </source>
</evidence>
<keyword evidence="3" id="KW-0418">Kinase</keyword>
<dbReference type="InterPro" id="IPR017441">
    <property type="entry name" value="Protein_kinase_ATP_BS"/>
</dbReference>
<gene>
    <name evidence="9" type="ORF">TeGR_g3598</name>
</gene>
<dbReference type="CDD" id="cd06606">
    <property type="entry name" value="STKc_MAPKKK"/>
    <property type="match status" value="1"/>
</dbReference>
<evidence type="ECO:0000313" key="10">
    <source>
        <dbReference type="Proteomes" id="UP001165060"/>
    </source>
</evidence>
<feature type="compositionally biased region" description="Gly residues" evidence="7">
    <location>
        <begin position="674"/>
        <end position="689"/>
    </location>
</feature>
<dbReference type="InterPro" id="IPR000719">
    <property type="entry name" value="Prot_kinase_dom"/>
</dbReference>